<reference evidence="6 7" key="2">
    <citation type="submission" date="2018-11" db="EMBL/GenBank/DDBJ databases">
        <authorList>
            <consortium name="Pathogen Informatics"/>
        </authorList>
    </citation>
    <scope>NUCLEOTIDE SEQUENCE [LARGE SCALE GENOMIC DNA]</scope>
</reference>
<keyword evidence="7" id="KW-1185">Reference proteome</keyword>
<dbReference type="Pfam" id="PF01869">
    <property type="entry name" value="BcrAD_BadFG"/>
    <property type="match status" value="1"/>
</dbReference>
<reference evidence="8" key="1">
    <citation type="submission" date="2016-06" db="UniProtKB">
        <authorList>
            <consortium name="WormBaseParasite"/>
        </authorList>
    </citation>
    <scope>IDENTIFICATION</scope>
</reference>
<dbReference type="Proteomes" id="UP000270296">
    <property type="component" value="Unassembled WGS sequence"/>
</dbReference>
<dbReference type="PANTHER" id="PTHR12862">
    <property type="entry name" value="BADF TYPE ATPASE DOMAIN-CONTAINING PROTEIN"/>
    <property type="match status" value="1"/>
</dbReference>
<dbReference type="EMBL" id="UZAM01010460">
    <property type="protein sequence ID" value="VDP12456.1"/>
    <property type="molecule type" value="Genomic_DNA"/>
</dbReference>
<feature type="domain" description="ATPase BadF/BadG/BcrA/BcrD type" evidence="5">
    <location>
        <begin position="15"/>
        <end position="232"/>
    </location>
</feature>
<organism evidence="8">
    <name type="scientific">Soboliphyme baturini</name>
    <dbReference type="NCBI Taxonomy" id="241478"/>
    <lineage>
        <taxon>Eukaryota</taxon>
        <taxon>Metazoa</taxon>
        <taxon>Ecdysozoa</taxon>
        <taxon>Nematoda</taxon>
        <taxon>Enoplea</taxon>
        <taxon>Dorylaimia</taxon>
        <taxon>Dioctophymatida</taxon>
        <taxon>Dioctophymatoidea</taxon>
        <taxon>Soboliphymatidae</taxon>
        <taxon>Soboliphyme</taxon>
    </lineage>
</organism>
<name>A0A183IUF6_9BILA</name>
<dbReference type="OrthoDB" id="311172at2759"/>
<dbReference type="AlphaFoldDB" id="A0A183IUF6"/>
<evidence type="ECO:0000256" key="2">
    <source>
        <dbReference type="ARBA" id="ARBA00012122"/>
    </source>
</evidence>
<evidence type="ECO:0000256" key="4">
    <source>
        <dbReference type="ARBA" id="ARBA00031123"/>
    </source>
</evidence>
<protein>
    <recommendedName>
        <fullName evidence="3">N-acetyl-D-glucosamine kinase</fullName>
        <ecNumber evidence="2">2.7.1.59</ecNumber>
    </recommendedName>
    <alternativeName>
        <fullName evidence="4">GlcNAc kinase</fullName>
    </alternativeName>
</protein>
<dbReference type="Gene3D" id="3.30.420.40">
    <property type="match status" value="1"/>
</dbReference>
<dbReference type="InterPro" id="IPR039758">
    <property type="entry name" value="NAGK-like"/>
</dbReference>
<dbReference type="EC" id="2.7.1.59" evidence="2"/>
<gene>
    <name evidence="6" type="ORF">SBAD_LOCUS7253</name>
</gene>
<dbReference type="InterPro" id="IPR043129">
    <property type="entry name" value="ATPase_NBD"/>
</dbReference>
<dbReference type="CDD" id="cd24078">
    <property type="entry name" value="ASKHA_NBD_NAGK_meta"/>
    <property type="match status" value="1"/>
</dbReference>
<evidence type="ECO:0000313" key="8">
    <source>
        <dbReference type="WBParaSite" id="SBAD_0000752401-mRNA-1"/>
    </source>
</evidence>
<comment type="similarity">
    <text evidence="1">Belongs to the eukaryotic-type N-acetylglucosamine kinase family.</text>
</comment>
<dbReference type="GO" id="GO:0045127">
    <property type="term" value="F:N-acetylglucosamine kinase activity"/>
    <property type="evidence" value="ECO:0007669"/>
    <property type="project" value="UniProtKB-EC"/>
</dbReference>
<evidence type="ECO:0000256" key="1">
    <source>
        <dbReference type="ARBA" id="ARBA00006198"/>
    </source>
</evidence>
<dbReference type="InterPro" id="IPR002731">
    <property type="entry name" value="ATPase_BadF"/>
</dbReference>
<dbReference type="WBParaSite" id="SBAD_0000752401-mRNA-1">
    <property type="protein sequence ID" value="SBAD_0000752401-mRNA-1"/>
    <property type="gene ID" value="SBAD_0000752401"/>
</dbReference>
<accession>A0A183IUF6</accession>
<proteinExistence type="inferred from homology"/>
<sequence length="365" mass="39668">MTANPAPPPRLYFAGVEGGATKTVLQVMDDAGRVLAVKTGMATNLYLCSTDEASKRIYDLLISAVQEAGLSVHAKLKCIGMALSGAENEDLNTRFIDGFRTQYPGVTDFCYVTSDSVGTIATAFPNGGIVLIAGTGSSCRLLNPDGVMYGCGGWGHLIGDEGSAYWISTEAIRAVFAAEDGFTLLPYDVSCVKEKMLRFFHLSDKSQILELLYKNFEKAKIAGFCKVLAQGVKDYFIFDAGTIDQNCFKTEIHAAKDLFIQHLFHKAGRMLGKHVLAITAHADKALLRRAGGVPVVIIGSVWKSFDYLKQGKYQNAEHRQFDEITLYVPKASPALGAVYLAAKKTGIALPISWENNVEVFFHAAL</sequence>
<dbReference type="SUPFAM" id="SSF53067">
    <property type="entry name" value="Actin-like ATPase domain"/>
    <property type="match status" value="2"/>
</dbReference>
<evidence type="ECO:0000313" key="7">
    <source>
        <dbReference type="Proteomes" id="UP000270296"/>
    </source>
</evidence>
<evidence type="ECO:0000259" key="5">
    <source>
        <dbReference type="Pfam" id="PF01869"/>
    </source>
</evidence>
<evidence type="ECO:0000256" key="3">
    <source>
        <dbReference type="ARBA" id="ARBA00014974"/>
    </source>
</evidence>
<dbReference type="PANTHER" id="PTHR12862:SF0">
    <property type="entry name" value="N-ACETYL-D-GLUCOSAMINE KINASE"/>
    <property type="match status" value="1"/>
</dbReference>
<evidence type="ECO:0000313" key="6">
    <source>
        <dbReference type="EMBL" id="VDP12456.1"/>
    </source>
</evidence>